<comment type="caution">
    <text evidence="4">The sequence shown here is derived from an EMBL/GenBank/DDBJ whole genome shotgun (WGS) entry which is preliminary data.</text>
</comment>
<dbReference type="GO" id="GO:1990112">
    <property type="term" value="C:RQC complex"/>
    <property type="evidence" value="ECO:0007669"/>
    <property type="project" value="UniProtKB-UniRule"/>
</dbReference>
<keyword evidence="1" id="KW-0479">Metal-binding</keyword>
<comment type="subunit">
    <text evidence="1">Component of the ribosome quality control complex (RQC).</text>
</comment>
<evidence type="ECO:0000256" key="1">
    <source>
        <dbReference type="RuleBase" id="RU367090"/>
    </source>
</evidence>
<dbReference type="GO" id="GO:1990116">
    <property type="term" value="P:ribosome-associated ubiquitin-dependent protein catabolic process"/>
    <property type="evidence" value="ECO:0007669"/>
    <property type="project" value="UniProtKB-UniRule"/>
</dbReference>
<dbReference type="InterPro" id="IPR039795">
    <property type="entry name" value="LTN1/Rkr1"/>
</dbReference>
<protein>
    <recommendedName>
        <fullName evidence="1">E3 ubiquitin-protein ligase listerin</fullName>
        <ecNumber evidence="1">2.3.2.27</ecNumber>
    </recommendedName>
    <alternativeName>
        <fullName evidence="1">RING-type E3 ubiquitin transferase listerin</fullName>
    </alternativeName>
</protein>
<dbReference type="Proteomes" id="UP001206595">
    <property type="component" value="Unassembled WGS sequence"/>
</dbReference>
<dbReference type="GeneID" id="75912506"/>
<dbReference type="RefSeq" id="XP_051446920.1">
    <property type="nucleotide sequence ID" value="XM_051587159.1"/>
</dbReference>
<dbReference type="InterPro" id="IPR054476">
    <property type="entry name" value="Ltn1_N"/>
</dbReference>
<evidence type="ECO:0000256" key="2">
    <source>
        <dbReference type="SAM" id="MobiDB-lite"/>
    </source>
</evidence>
<comment type="catalytic activity">
    <reaction evidence="1">
        <text>S-ubiquitinyl-[E2 ubiquitin-conjugating enzyme]-L-cysteine + [acceptor protein]-L-lysine = [E2 ubiquitin-conjugating enzyme]-L-cysteine + N(6)-ubiquitinyl-[acceptor protein]-L-lysine.</text>
        <dbReference type="EC" id="2.3.2.27"/>
    </reaction>
</comment>
<feature type="domain" description="E3 ubiquitin-protein ligase listerin N-terminal" evidence="3">
    <location>
        <begin position="75"/>
        <end position="250"/>
    </location>
</feature>
<dbReference type="InterPro" id="IPR011989">
    <property type="entry name" value="ARM-like"/>
</dbReference>
<dbReference type="GO" id="GO:0008270">
    <property type="term" value="F:zinc ion binding"/>
    <property type="evidence" value="ECO:0007669"/>
    <property type="project" value="UniProtKB-KW"/>
</dbReference>
<sequence>MGKTTKPARPKGKAQPASSSRAADLAGAGNGAVDLQNLGGFARFVTPAHGSFAPTSPMAKSGSSEGEIATSHDLSPELVVVIKKLSKRDSITKVRALEEFESYLKNNESSVISILDVWDRLFGKLAIDVDRRVRLATQSVHQFIVSVAKRKIAPHLKSMIGPWLICFFDPSKDVARIATTSFSSAFPLDKKKEVLVFCQKSIIEYTSEMILEKTPDTLSDPRDVTKEEMDAKFARVIIESFHVLAYLISEYLGLDD</sequence>
<accession>A0AAD5EDI7</accession>
<dbReference type="Gene3D" id="1.25.10.10">
    <property type="entry name" value="Leucine-rich Repeat Variant"/>
    <property type="match status" value="1"/>
</dbReference>
<dbReference type="Pfam" id="PF22958">
    <property type="entry name" value="Ltn1_1st"/>
    <property type="match status" value="1"/>
</dbReference>
<keyword evidence="1" id="KW-0863">Zinc-finger</keyword>
<dbReference type="EMBL" id="MU620903">
    <property type="protein sequence ID" value="KAI8581916.1"/>
    <property type="molecule type" value="Genomic_DNA"/>
</dbReference>
<feature type="compositionally biased region" description="Basic residues" evidence="2">
    <location>
        <begin position="1"/>
        <end position="12"/>
    </location>
</feature>
<feature type="region of interest" description="Disordered" evidence="2">
    <location>
        <begin position="1"/>
        <end position="25"/>
    </location>
</feature>
<keyword evidence="1" id="KW-0808">Transferase</keyword>
<keyword evidence="5" id="KW-1185">Reference proteome</keyword>
<keyword evidence="1" id="KW-0862">Zinc</keyword>
<gene>
    <name evidence="4" type="ORF">K450DRAFT_229884</name>
</gene>
<proteinExistence type="inferred from homology"/>
<dbReference type="EC" id="2.3.2.27" evidence="1"/>
<dbReference type="GO" id="GO:0072344">
    <property type="term" value="P:rescue of stalled ribosome"/>
    <property type="evidence" value="ECO:0007669"/>
    <property type="project" value="UniProtKB-UniRule"/>
</dbReference>
<organism evidence="4 5">
    <name type="scientific">Umbelopsis ramanniana AG</name>
    <dbReference type="NCBI Taxonomy" id="1314678"/>
    <lineage>
        <taxon>Eukaryota</taxon>
        <taxon>Fungi</taxon>
        <taxon>Fungi incertae sedis</taxon>
        <taxon>Mucoromycota</taxon>
        <taxon>Mucoromycotina</taxon>
        <taxon>Umbelopsidomycetes</taxon>
        <taxon>Umbelopsidales</taxon>
        <taxon>Umbelopsidaceae</taxon>
        <taxon>Umbelopsis</taxon>
    </lineage>
</organism>
<dbReference type="GO" id="GO:0043023">
    <property type="term" value="F:ribosomal large subunit binding"/>
    <property type="evidence" value="ECO:0007669"/>
    <property type="project" value="TreeGrafter"/>
</dbReference>
<comment type="similarity">
    <text evidence="1">Belongs to the LTN1 family.</text>
</comment>
<dbReference type="GO" id="GO:0061630">
    <property type="term" value="F:ubiquitin protein ligase activity"/>
    <property type="evidence" value="ECO:0007669"/>
    <property type="project" value="UniProtKB-UniRule"/>
</dbReference>
<reference evidence="4" key="1">
    <citation type="submission" date="2021-06" db="EMBL/GenBank/DDBJ databases">
        <authorList>
            <consortium name="DOE Joint Genome Institute"/>
            <person name="Mondo S.J."/>
            <person name="Amses K.R."/>
            <person name="Simmons D.R."/>
            <person name="Longcore J.E."/>
            <person name="Seto K."/>
            <person name="Alves G.H."/>
            <person name="Bonds A.E."/>
            <person name="Quandt C.A."/>
            <person name="Davis W.J."/>
            <person name="Chang Y."/>
            <person name="Letcher P.M."/>
            <person name="Powell M.J."/>
            <person name="Kuo A."/>
            <person name="Labutti K."/>
            <person name="Pangilinan J."/>
            <person name="Andreopoulos W."/>
            <person name="Tritt A."/>
            <person name="Riley R."/>
            <person name="Hundley H."/>
            <person name="Johnson J."/>
            <person name="Lipzen A."/>
            <person name="Barry K."/>
            <person name="Berbee M.L."/>
            <person name="Buchler N.E."/>
            <person name="Grigoriev I.V."/>
            <person name="Spatafora J.W."/>
            <person name="Stajich J.E."/>
            <person name="James T.Y."/>
        </authorList>
    </citation>
    <scope>NUCLEOTIDE SEQUENCE</scope>
    <source>
        <strain evidence="4">AG</strain>
    </source>
</reference>
<evidence type="ECO:0000259" key="3">
    <source>
        <dbReference type="Pfam" id="PF22958"/>
    </source>
</evidence>
<comment type="pathway">
    <text evidence="1">Protein modification; protein ubiquitination.</text>
</comment>
<dbReference type="AlphaFoldDB" id="A0AAD5EDI7"/>
<evidence type="ECO:0000313" key="5">
    <source>
        <dbReference type="Proteomes" id="UP001206595"/>
    </source>
</evidence>
<dbReference type="PANTHER" id="PTHR12389:SF0">
    <property type="entry name" value="E3 UBIQUITIN-PROTEIN LIGASE LISTERIN"/>
    <property type="match status" value="1"/>
</dbReference>
<comment type="function">
    <text evidence="1">E3 ubiquitin-protein ligase. Component of the ribosome quality control complex (RQC), a ribosome-associated complex that mediates ubiquitination and extraction of incompletely synthesized nascent chains for proteasomal degradation.</text>
</comment>
<name>A0AAD5EDI7_UMBRA</name>
<evidence type="ECO:0000313" key="4">
    <source>
        <dbReference type="EMBL" id="KAI8581916.1"/>
    </source>
</evidence>
<keyword evidence="1" id="KW-0833">Ubl conjugation pathway</keyword>
<reference evidence="4" key="2">
    <citation type="journal article" date="2022" name="Proc. Natl. Acad. Sci. U.S.A.">
        <title>Diploid-dominant life cycles characterize the early evolution of Fungi.</title>
        <authorList>
            <person name="Amses K.R."/>
            <person name="Simmons D.R."/>
            <person name="Longcore J.E."/>
            <person name="Mondo S.J."/>
            <person name="Seto K."/>
            <person name="Jeronimo G.H."/>
            <person name="Bonds A.E."/>
            <person name="Quandt C.A."/>
            <person name="Davis W.J."/>
            <person name="Chang Y."/>
            <person name="Federici B.A."/>
            <person name="Kuo A."/>
            <person name="LaButti K."/>
            <person name="Pangilinan J."/>
            <person name="Andreopoulos W."/>
            <person name="Tritt A."/>
            <person name="Riley R."/>
            <person name="Hundley H."/>
            <person name="Johnson J."/>
            <person name="Lipzen A."/>
            <person name="Barry K."/>
            <person name="Lang B.F."/>
            <person name="Cuomo C.A."/>
            <person name="Buchler N.E."/>
            <person name="Grigoriev I.V."/>
            <person name="Spatafora J.W."/>
            <person name="Stajich J.E."/>
            <person name="James T.Y."/>
        </authorList>
    </citation>
    <scope>NUCLEOTIDE SEQUENCE</scope>
    <source>
        <strain evidence="4">AG</strain>
    </source>
</reference>
<dbReference type="PANTHER" id="PTHR12389">
    <property type="entry name" value="ZINC FINGER PROTEIN 294"/>
    <property type="match status" value="1"/>
</dbReference>
<dbReference type="GO" id="GO:0005829">
    <property type="term" value="C:cytosol"/>
    <property type="evidence" value="ECO:0007669"/>
    <property type="project" value="UniProtKB-UniRule"/>
</dbReference>